<evidence type="ECO:0000313" key="2">
    <source>
        <dbReference type="Proteomes" id="UP000176420"/>
    </source>
</evidence>
<dbReference type="EMBL" id="MHKI01000004">
    <property type="protein sequence ID" value="OGY88109.1"/>
    <property type="molecule type" value="Genomic_DNA"/>
</dbReference>
<name>A0A1G2BHW8_9BACT</name>
<proteinExistence type="predicted"/>
<sequence length="446" mass="52287">MSERLEKRLSSFRNPEYRDVLSFRKHGNRVEFLGERFLQYKKDLETPLLRGQKPAEMLRFQQKNYEDAIKEFQDQTAYFSKEIPGFFNDYLSIITADKNFSEYLQTRRTDTAPTDQTATNFVLAILNEPTADPELYFHMCEAYQRYMERKQLELLAKTEEVKKDVLAFMKKLIPGRRLPITEEYVEKRLKEVTIQLADVFCPGYEAEVAGEYASYSDHILIWPQATKDELGLKKTIAHELFHALSGQTVIKERLIKDPDEPYDNFDEYEDSAPGFSDYKVRRVGLRYAKKDRHRWLNEAITHILTEGLYRAETRAEEEEMEAGLNDVYDFMELFFGKYRGYDDYAGLLSALVENGQEDVRMSLGDAFRAYFESPQNVQGREVRRYNRSFFIKTAQKYGKRFIVILDKKVQECGGDSAAILKLANLIRDGEWQKIADYTPNSKEDIF</sequence>
<evidence type="ECO:0000313" key="1">
    <source>
        <dbReference type="EMBL" id="OGY88109.1"/>
    </source>
</evidence>
<organism evidence="1 2">
    <name type="scientific">Candidatus Kerfeldbacteria bacterium RIFOXYB2_FULL_38_14</name>
    <dbReference type="NCBI Taxonomy" id="1798547"/>
    <lineage>
        <taxon>Bacteria</taxon>
        <taxon>Candidatus Kerfeldiibacteriota</taxon>
    </lineage>
</organism>
<dbReference type="AlphaFoldDB" id="A0A1G2BHW8"/>
<dbReference type="Proteomes" id="UP000176420">
    <property type="component" value="Unassembled WGS sequence"/>
</dbReference>
<protein>
    <submittedName>
        <fullName evidence="1">Uncharacterized protein</fullName>
    </submittedName>
</protein>
<reference evidence="1 2" key="1">
    <citation type="journal article" date="2016" name="Nat. Commun.">
        <title>Thousands of microbial genomes shed light on interconnected biogeochemical processes in an aquifer system.</title>
        <authorList>
            <person name="Anantharaman K."/>
            <person name="Brown C.T."/>
            <person name="Hug L.A."/>
            <person name="Sharon I."/>
            <person name="Castelle C.J."/>
            <person name="Probst A.J."/>
            <person name="Thomas B.C."/>
            <person name="Singh A."/>
            <person name="Wilkins M.J."/>
            <person name="Karaoz U."/>
            <person name="Brodie E.L."/>
            <person name="Williams K.H."/>
            <person name="Hubbard S.S."/>
            <person name="Banfield J.F."/>
        </authorList>
    </citation>
    <scope>NUCLEOTIDE SEQUENCE [LARGE SCALE GENOMIC DNA]</scope>
</reference>
<comment type="caution">
    <text evidence="1">The sequence shown here is derived from an EMBL/GenBank/DDBJ whole genome shotgun (WGS) entry which is preliminary data.</text>
</comment>
<gene>
    <name evidence="1" type="ORF">A2319_01615</name>
</gene>
<accession>A0A1G2BHW8</accession>